<dbReference type="EMBL" id="OZ035836">
    <property type="protein sequence ID" value="CAL1579926.1"/>
    <property type="molecule type" value="Genomic_DNA"/>
</dbReference>
<accession>A0AAV2JUE7</accession>
<evidence type="ECO:0000256" key="1">
    <source>
        <dbReference type="SAM" id="MobiDB-lite"/>
    </source>
</evidence>
<gene>
    <name evidence="2" type="ORF">KC01_LOCUS10867</name>
</gene>
<feature type="compositionally biased region" description="Polar residues" evidence="1">
    <location>
        <begin position="1"/>
        <end position="15"/>
    </location>
</feature>
<keyword evidence="3" id="KW-1185">Reference proteome</keyword>
<protein>
    <submittedName>
        <fullName evidence="2">Uncharacterized protein</fullName>
    </submittedName>
</protein>
<dbReference type="Proteomes" id="UP001497482">
    <property type="component" value="Chromosome 14"/>
</dbReference>
<sequence>MSTFTGKTIQVSTRCSGGERGTMRPVKDPSLCYFTNTKPPPSSGASWPLSSPRVKTEPGCALWQVHGGRSLRPEQPPRSAAVTSVRDVRRNGNSGTVFTSGAGGSSGANTQGRGDTGFRCAST</sequence>
<dbReference type="AlphaFoldDB" id="A0AAV2JUE7"/>
<proteinExistence type="predicted"/>
<evidence type="ECO:0000313" key="3">
    <source>
        <dbReference type="Proteomes" id="UP001497482"/>
    </source>
</evidence>
<feature type="region of interest" description="Disordered" evidence="1">
    <location>
        <begin position="68"/>
        <end position="123"/>
    </location>
</feature>
<name>A0AAV2JUE7_KNICA</name>
<reference evidence="2 3" key="1">
    <citation type="submission" date="2024-04" db="EMBL/GenBank/DDBJ databases">
        <authorList>
            <person name="Waldvogel A.-M."/>
            <person name="Schoenle A."/>
        </authorList>
    </citation>
    <scope>NUCLEOTIDE SEQUENCE [LARGE SCALE GENOMIC DNA]</scope>
</reference>
<organism evidence="2 3">
    <name type="scientific">Knipowitschia caucasica</name>
    <name type="common">Caucasian dwarf goby</name>
    <name type="synonym">Pomatoschistus caucasicus</name>
    <dbReference type="NCBI Taxonomy" id="637954"/>
    <lineage>
        <taxon>Eukaryota</taxon>
        <taxon>Metazoa</taxon>
        <taxon>Chordata</taxon>
        <taxon>Craniata</taxon>
        <taxon>Vertebrata</taxon>
        <taxon>Euteleostomi</taxon>
        <taxon>Actinopterygii</taxon>
        <taxon>Neopterygii</taxon>
        <taxon>Teleostei</taxon>
        <taxon>Neoteleostei</taxon>
        <taxon>Acanthomorphata</taxon>
        <taxon>Gobiaria</taxon>
        <taxon>Gobiiformes</taxon>
        <taxon>Gobioidei</taxon>
        <taxon>Gobiidae</taxon>
        <taxon>Gobiinae</taxon>
        <taxon>Knipowitschia</taxon>
    </lineage>
</organism>
<feature type="region of interest" description="Disordered" evidence="1">
    <location>
        <begin position="1"/>
        <end position="23"/>
    </location>
</feature>
<evidence type="ECO:0000313" key="2">
    <source>
        <dbReference type="EMBL" id="CAL1579926.1"/>
    </source>
</evidence>